<dbReference type="STRING" id="105984.A0A427YC62"/>
<dbReference type="Pfam" id="PF00179">
    <property type="entry name" value="UQ_con"/>
    <property type="match status" value="1"/>
</dbReference>
<evidence type="ECO:0000256" key="2">
    <source>
        <dbReference type="ARBA" id="ARBA00022786"/>
    </source>
</evidence>
<keyword evidence="4" id="KW-0067">ATP-binding</keyword>
<organism evidence="7 8">
    <name type="scientific">Apiotrichum porosum</name>
    <dbReference type="NCBI Taxonomy" id="105984"/>
    <lineage>
        <taxon>Eukaryota</taxon>
        <taxon>Fungi</taxon>
        <taxon>Dikarya</taxon>
        <taxon>Basidiomycota</taxon>
        <taxon>Agaricomycotina</taxon>
        <taxon>Tremellomycetes</taxon>
        <taxon>Trichosporonales</taxon>
        <taxon>Trichosporonaceae</taxon>
        <taxon>Apiotrichum</taxon>
    </lineage>
</organism>
<dbReference type="RefSeq" id="XP_028480765.1">
    <property type="nucleotide sequence ID" value="XM_028616908.1"/>
</dbReference>
<gene>
    <name evidence="7" type="ORF">EHS24_001102</name>
</gene>
<dbReference type="Proteomes" id="UP000279236">
    <property type="component" value="Unassembled WGS sequence"/>
</dbReference>
<dbReference type="OrthoDB" id="7851174at2759"/>
<feature type="domain" description="UBC core" evidence="6">
    <location>
        <begin position="14"/>
        <end position="160"/>
    </location>
</feature>
<evidence type="ECO:0000256" key="4">
    <source>
        <dbReference type="RuleBase" id="RU362109"/>
    </source>
</evidence>
<dbReference type="InterPro" id="IPR023313">
    <property type="entry name" value="UBQ-conjugating_AS"/>
</dbReference>
<reference evidence="7 8" key="1">
    <citation type="submission" date="2018-11" db="EMBL/GenBank/DDBJ databases">
        <title>Genome sequence of Apiotrichum porosum DSM 27194.</title>
        <authorList>
            <person name="Aliyu H."/>
            <person name="Gorte O."/>
            <person name="Ochsenreither K."/>
        </authorList>
    </citation>
    <scope>NUCLEOTIDE SEQUENCE [LARGE SCALE GENOMIC DNA]</scope>
    <source>
        <strain evidence="7 8">DSM 27194</strain>
    </source>
</reference>
<accession>A0A427YC62</accession>
<dbReference type="PANTHER" id="PTHR24068">
    <property type="entry name" value="UBIQUITIN-CONJUGATING ENZYME E2"/>
    <property type="match status" value="1"/>
</dbReference>
<keyword evidence="8" id="KW-1185">Reference proteome</keyword>
<feature type="compositionally biased region" description="Polar residues" evidence="5">
    <location>
        <begin position="237"/>
        <end position="246"/>
    </location>
</feature>
<dbReference type="PROSITE" id="PS50127">
    <property type="entry name" value="UBC_2"/>
    <property type="match status" value="1"/>
</dbReference>
<feature type="active site" description="Glycyl thioester intermediate" evidence="3">
    <location>
        <position position="98"/>
    </location>
</feature>
<comment type="caution">
    <text evidence="7">The sequence shown here is derived from an EMBL/GenBank/DDBJ whole genome shotgun (WGS) entry which is preliminary data.</text>
</comment>
<evidence type="ECO:0000313" key="8">
    <source>
        <dbReference type="Proteomes" id="UP000279236"/>
    </source>
</evidence>
<dbReference type="FunFam" id="3.10.110.10:FF:000099">
    <property type="entry name" value="Ubiquitin-conjugating enzyme E2 E3"/>
    <property type="match status" value="1"/>
</dbReference>
<keyword evidence="4" id="KW-0547">Nucleotide-binding</keyword>
<keyword evidence="2 4" id="KW-0833">Ubl conjugation pathway</keyword>
<comment type="similarity">
    <text evidence="4">Belongs to the ubiquitin-conjugating enzyme family.</text>
</comment>
<dbReference type="SMART" id="SM00212">
    <property type="entry name" value="UBCc"/>
    <property type="match status" value="1"/>
</dbReference>
<keyword evidence="1" id="KW-0808">Transferase</keyword>
<dbReference type="EMBL" id="RSCE01000001">
    <property type="protein sequence ID" value="RSH88557.1"/>
    <property type="molecule type" value="Genomic_DNA"/>
</dbReference>
<feature type="region of interest" description="Disordered" evidence="5">
    <location>
        <begin position="164"/>
        <end position="281"/>
    </location>
</feature>
<name>A0A427YC62_9TREE</name>
<dbReference type="InterPro" id="IPR000608">
    <property type="entry name" value="UBC"/>
</dbReference>
<proteinExistence type="inferred from homology"/>
<dbReference type="AlphaFoldDB" id="A0A427YC62"/>
<evidence type="ECO:0000256" key="1">
    <source>
        <dbReference type="ARBA" id="ARBA00022679"/>
    </source>
</evidence>
<dbReference type="GO" id="GO:0005524">
    <property type="term" value="F:ATP binding"/>
    <property type="evidence" value="ECO:0007669"/>
    <property type="project" value="UniProtKB-UniRule"/>
</dbReference>
<evidence type="ECO:0000256" key="5">
    <source>
        <dbReference type="SAM" id="MobiDB-lite"/>
    </source>
</evidence>
<evidence type="ECO:0000256" key="3">
    <source>
        <dbReference type="PROSITE-ProRule" id="PRU10133"/>
    </source>
</evidence>
<dbReference type="PROSITE" id="PS00183">
    <property type="entry name" value="UBC_1"/>
    <property type="match status" value="1"/>
</dbReference>
<evidence type="ECO:0000259" key="6">
    <source>
        <dbReference type="PROSITE" id="PS50127"/>
    </source>
</evidence>
<sequence length="281" mass="29690">MAARRPAGAGTNGMAAKRIRKEIADLARENLGAITLTPNESNIFQWRATLPGPTGSPYEGGVFDVDIRVPDDYPFSPPQLQFLTKVYHCNIAHTGAICLDLLKTAWSPALSLYKVVLSLSSLLTDPNPADPLVPSIAQEYKKNRKKHDQTAREWVKMYALPRTETIAPPPPAPEPAANRASGSRPRAIQRPTNGDPTPPPQLAGTRRSAPTDGAGSRVGEPINLADDDDDVEVTGDSGPNGTSSAPRRSKRARVGETAANGASTSGGAGGTSADDVIVIDD</sequence>
<dbReference type="Gene3D" id="3.10.110.10">
    <property type="entry name" value="Ubiquitin Conjugating Enzyme"/>
    <property type="match status" value="1"/>
</dbReference>
<dbReference type="SUPFAM" id="SSF54495">
    <property type="entry name" value="UBC-like"/>
    <property type="match status" value="1"/>
</dbReference>
<protein>
    <recommendedName>
        <fullName evidence="6">UBC core domain-containing protein</fullName>
    </recommendedName>
</protein>
<evidence type="ECO:0000313" key="7">
    <source>
        <dbReference type="EMBL" id="RSH88557.1"/>
    </source>
</evidence>
<dbReference type="GO" id="GO:0016740">
    <property type="term" value="F:transferase activity"/>
    <property type="evidence" value="ECO:0007669"/>
    <property type="project" value="UniProtKB-KW"/>
</dbReference>
<dbReference type="InterPro" id="IPR016135">
    <property type="entry name" value="UBQ-conjugating_enzyme/RWD"/>
</dbReference>
<dbReference type="GeneID" id="39585645"/>